<dbReference type="Proteomes" id="UP000019384">
    <property type="component" value="Unassembled WGS sequence"/>
</dbReference>
<reference evidence="1" key="2">
    <citation type="submission" date="2014-02" db="EMBL/GenBank/DDBJ databases">
        <title>Complete DNA sequence of /Kuraishia capsulata/ illustrates novel genomic features among budding yeasts (/Saccharomycotina/).</title>
        <authorList>
            <person name="Morales L."/>
            <person name="Noel B."/>
            <person name="Porcel B."/>
            <person name="Marcet-Houben M."/>
            <person name="Hullo M-F."/>
            <person name="Sacerdot C."/>
            <person name="Tekaia F."/>
            <person name="Leh-Louis V."/>
            <person name="Despons L."/>
            <person name="Khanna V."/>
            <person name="Aury J-M."/>
            <person name="Barbe V."/>
            <person name="Couloux A."/>
            <person name="Labadie K."/>
            <person name="Pelletier E."/>
            <person name="Souciet J-L."/>
            <person name="Boekhout T."/>
            <person name="Gabaldon T."/>
            <person name="Wincker P."/>
            <person name="Dujon B."/>
        </authorList>
    </citation>
    <scope>NUCLEOTIDE SEQUENCE</scope>
    <source>
        <strain evidence="1">CBS 1993</strain>
    </source>
</reference>
<protein>
    <submittedName>
        <fullName evidence="1">Uncharacterized protein</fullName>
    </submittedName>
</protein>
<name>W6MF77_9ASCO</name>
<keyword evidence="2" id="KW-1185">Reference proteome</keyword>
<dbReference type="GeneID" id="34517497"/>
<dbReference type="HOGENOM" id="CLU_3335709_0_0_1"/>
<proteinExistence type="predicted"/>
<dbReference type="RefSeq" id="XP_022456109.1">
    <property type="nucleotide sequence ID" value="XM_022604552.1"/>
</dbReference>
<organism evidence="1 2">
    <name type="scientific">Kuraishia capsulata CBS 1993</name>
    <dbReference type="NCBI Taxonomy" id="1382522"/>
    <lineage>
        <taxon>Eukaryota</taxon>
        <taxon>Fungi</taxon>
        <taxon>Dikarya</taxon>
        <taxon>Ascomycota</taxon>
        <taxon>Saccharomycotina</taxon>
        <taxon>Pichiomycetes</taxon>
        <taxon>Pichiales</taxon>
        <taxon>Pichiaceae</taxon>
        <taxon>Kuraishia</taxon>
    </lineage>
</organism>
<dbReference type="AlphaFoldDB" id="W6MF77"/>
<dbReference type="EMBL" id="HG793125">
    <property type="protein sequence ID" value="CDK24091.1"/>
    <property type="molecule type" value="Genomic_DNA"/>
</dbReference>
<reference evidence="1" key="1">
    <citation type="submission" date="2013-12" db="EMBL/GenBank/DDBJ databases">
        <authorList>
            <person name="Genoscope - CEA"/>
        </authorList>
    </citation>
    <scope>NUCLEOTIDE SEQUENCE</scope>
    <source>
        <strain evidence="1">CBS 1993</strain>
    </source>
</reference>
<evidence type="ECO:0000313" key="2">
    <source>
        <dbReference type="Proteomes" id="UP000019384"/>
    </source>
</evidence>
<accession>W6MF77</accession>
<evidence type="ECO:0000313" key="1">
    <source>
        <dbReference type="EMBL" id="CDK24091.1"/>
    </source>
</evidence>
<sequence>MVQDHFHWSSKPTDRLNFLSPLTRRIKSYTSMSSTTNG</sequence>
<gene>
    <name evidence="1" type="ORF">KUCA_T00000051001</name>
</gene>